<dbReference type="EMBL" id="MU839828">
    <property type="protein sequence ID" value="KAK1759851.1"/>
    <property type="molecule type" value="Genomic_DNA"/>
</dbReference>
<evidence type="ECO:0000313" key="3">
    <source>
        <dbReference type="Proteomes" id="UP001239445"/>
    </source>
</evidence>
<proteinExistence type="predicted"/>
<name>A0AAJ0F958_9PEZI</name>
<reference evidence="2" key="1">
    <citation type="submission" date="2023-06" db="EMBL/GenBank/DDBJ databases">
        <title>Genome-scale phylogeny and comparative genomics of the fungal order Sordariales.</title>
        <authorList>
            <consortium name="Lawrence Berkeley National Laboratory"/>
            <person name="Hensen N."/>
            <person name="Bonometti L."/>
            <person name="Westerberg I."/>
            <person name="Brannstrom I.O."/>
            <person name="Guillou S."/>
            <person name="Cros-Aarteil S."/>
            <person name="Calhoun S."/>
            <person name="Haridas S."/>
            <person name="Kuo A."/>
            <person name="Mondo S."/>
            <person name="Pangilinan J."/>
            <person name="Riley R."/>
            <person name="Labutti K."/>
            <person name="Andreopoulos B."/>
            <person name="Lipzen A."/>
            <person name="Chen C."/>
            <person name="Yanf M."/>
            <person name="Daum C."/>
            <person name="Ng V."/>
            <person name="Clum A."/>
            <person name="Steindorff A."/>
            <person name="Ohm R."/>
            <person name="Martin F."/>
            <person name="Silar P."/>
            <person name="Natvig D."/>
            <person name="Lalanne C."/>
            <person name="Gautier V."/>
            <person name="Ament-Velasquez S.L."/>
            <person name="Kruys A."/>
            <person name="Hutchinson M.I."/>
            <person name="Powell A.J."/>
            <person name="Barry K."/>
            <person name="Miller A.N."/>
            <person name="Grigoriev I.V."/>
            <person name="Debuchy R."/>
            <person name="Gladieux P."/>
            <person name="Thoren M.H."/>
            <person name="Johannesson H."/>
        </authorList>
    </citation>
    <scope>NUCLEOTIDE SEQUENCE</scope>
    <source>
        <strain evidence="2">PSN4</strain>
    </source>
</reference>
<evidence type="ECO:0000259" key="1">
    <source>
        <dbReference type="Pfam" id="PF06985"/>
    </source>
</evidence>
<evidence type="ECO:0000313" key="2">
    <source>
        <dbReference type="EMBL" id="KAK1759851.1"/>
    </source>
</evidence>
<comment type="caution">
    <text evidence="2">The sequence shown here is derived from an EMBL/GenBank/DDBJ whole genome shotgun (WGS) entry which is preliminary data.</text>
</comment>
<protein>
    <submittedName>
        <fullName evidence="2">Heterokaryon incompatibility protein-domain-containing protein</fullName>
    </submittedName>
</protein>
<dbReference type="AlphaFoldDB" id="A0AAJ0F958"/>
<organism evidence="2 3">
    <name type="scientific">Echria macrotheca</name>
    <dbReference type="NCBI Taxonomy" id="438768"/>
    <lineage>
        <taxon>Eukaryota</taxon>
        <taxon>Fungi</taxon>
        <taxon>Dikarya</taxon>
        <taxon>Ascomycota</taxon>
        <taxon>Pezizomycotina</taxon>
        <taxon>Sordariomycetes</taxon>
        <taxon>Sordariomycetidae</taxon>
        <taxon>Sordariales</taxon>
        <taxon>Schizotheciaceae</taxon>
        <taxon>Echria</taxon>
    </lineage>
</organism>
<dbReference type="Pfam" id="PF06985">
    <property type="entry name" value="HET"/>
    <property type="match status" value="1"/>
</dbReference>
<feature type="domain" description="Heterokaryon incompatibility" evidence="1">
    <location>
        <begin position="45"/>
        <end position="228"/>
    </location>
</feature>
<gene>
    <name evidence="2" type="ORF">QBC47DRAFT_438070</name>
</gene>
<dbReference type="PANTHER" id="PTHR24148">
    <property type="entry name" value="ANKYRIN REPEAT DOMAIN-CONTAINING PROTEIN 39 HOMOLOG-RELATED"/>
    <property type="match status" value="1"/>
</dbReference>
<keyword evidence="3" id="KW-1185">Reference proteome</keyword>
<dbReference type="InterPro" id="IPR010730">
    <property type="entry name" value="HET"/>
</dbReference>
<sequence length="678" mass="75349">MTAPYVYTPLLTDPLEIRLLEFISSAGDAEIRLKVHTVQLQHAKFVALSYVWGHHPHTYEDVTVDGCRFRITESLASALRAAQRHGLSAFPHRPPQDFRLWADAICIDQQNVEECNHHVPQMKYIYEAAELAIGYAGRDTEPLRLAMTTLDIIGAELRAHPAGIATWGNSNAGIDPASFLAWMEKYPALYTKEYAETDPNVSLVNPTWAAIHHLLNLPLWERAWIFQEIVLSPTMLVVSDTASVRLPHLEAFTLWVCRLNYSDYFARRPSFLHPAVLDLLTSSKITTQAMDRVLAACRAKRMKATSTDSIDGWINSFSGSHLRASNPRDLIYGLLGVSRISAIKVDYSAPLSRVFTDYAAAWTKGFRGAGLRELGFLTFAGQGLVSRYGDAQFPSFAPHYPFLSENHPVFMIGHAPSALVEFPPDTEGGRIENSSLFASGVQVDTVVSVFENWSDQDSFLDTILDLVSRRPVYPTGAPTINAVLHALSVKLAGPRELKNHVLNLHYAWALVALLVRGIGSYRRPRDEYQGILDRLGLDTSSGMAFAHSLRTTFGLDQVPDEELHAGWLGLLMQDGGSELAGLEDYGELATRYMALKTHLDVILPQTFFETAKGYIGVIPAWAGILEGDVLCVLSQSNSPVMLRKNRDFFAHIATCHVWGLFCLVPAESFGRIETLEVR</sequence>
<dbReference type="PANTHER" id="PTHR24148:SF64">
    <property type="entry name" value="HETEROKARYON INCOMPATIBILITY DOMAIN-CONTAINING PROTEIN"/>
    <property type="match status" value="1"/>
</dbReference>
<accession>A0AAJ0F958</accession>
<dbReference type="Proteomes" id="UP001239445">
    <property type="component" value="Unassembled WGS sequence"/>
</dbReference>
<dbReference type="InterPro" id="IPR052895">
    <property type="entry name" value="HetReg/Transcr_Mod"/>
</dbReference>